<evidence type="ECO:0000313" key="1">
    <source>
        <dbReference type="Proteomes" id="UP000008854"/>
    </source>
</evidence>
<reference evidence="2" key="2">
    <citation type="submission" date="2019-11" db="UniProtKB">
        <authorList>
            <consortium name="WormBaseParasite"/>
        </authorList>
    </citation>
    <scope>IDENTIFICATION</scope>
    <source>
        <strain evidence="2">Puerto Rican</strain>
    </source>
</reference>
<accession>A0A5K4F8D6</accession>
<organism evidence="1 2">
    <name type="scientific">Schistosoma mansoni</name>
    <name type="common">Blood fluke</name>
    <dbReference type="NCBI Taxonomy" id="6183"/>
    <lineage>
        <taxon>Eukaryota</taxon>
        <taxon>Metazoa</taxon>
        <taxon>Spiralia</taxon>
        <taxon>Lophotrochozoa</taxon>
        <taxon>Platyhelminthes</taxon>
        <taxon>Trematoda</taxon>
        <taxon>Digenea</taxon>
        <taxon>Strigeidida</taxon>
        <taxon>Schistosomatoidea</taxon>
        <taxon>Schistosomatidae</taxon>
        <taxon>Schistosoma</taxon>
    </lineage>
</organism>
<dbReference type="InParanoid" id="A0A5K4F8D6"/>
<dbReference type="WBParaSite" id="Smp_324230.1">
    <property type="protein sequence ID" value="Smp_324230.1"/>
    <property type="gene ID" value="Smp_324230"/>
</dbReference>
<protein>
    <submittedName>
        <fullName evidence="2">Uncharacterized protein</fullName>
    </submittedName>
</protein>
<sequence>MNISTNLSRSWNLPTSGSLYVSRHDSLNVIIKSVQPHISCIIFLYEKRFNEYFTQSVYDVPHQNHMKLIME</sequence>
<proteinExistence type="predicted"/>
<dbReference type="AlphaFoldDB" id="A0A5K4F8D6"/>
<dbReference type="Proteomes" id="UP000008854">
    <property type="component" value="Unassembled WGS sequence"/>
</dbReference>
<name>A0A5K4F8D6_SCHMA</name>
<keyword evidence="1" id="KW-1185">Reference proteome</keyword>
<reference evidence="1" key="1">
    <citation type="journal article" date="2012" name="PLoS Negl. Trop. Dis.">
        <title>A systematically improved high quality genome and transcriptome of the human blood fluke Schistosoma mansoni.</title>
        <authorList>
            <person name="Protasio A.V."/>
            <person name="Tsai I.J."/>
            <person name="Babbage A."/>
            <person name="Nichol S."/>
            <person name="Hunt M."/>
            <person name="Aslett M.A."/>
            <person name="De Silva N."/>
            <person name="Velarde G.S."/>
            <person name="Anderson T.J."/>
            <person name="Clark R.C."/>
            <person name="Davidson C."/>
            <person name="Dillon G.P."/>
            <person name="Holroyd N.E."/>
            <person name="LoVerde P.T."/>
            <person name="Lloyd C."/>
            <person name="McQuillan J."/>
            <person name="Oliveira G."/>
            <person name="Otto T.D."/>
            <person name="Parker-Manuel S.J."/>
            <person name="Quail M.A."/>
            <person name="Wilson R.A."/>
            <person name="Zerlotini A."/>
            <person name="Dunne D.W."/>
            <person name="Berriman M."/>
        </authorList>
    </citation>
    <scope>NUCLEOTIDE SEQUENCE [LARGE SCALE GENOMIC DNA]</scope>
    <source>
        <strain evidence="1">Puerto Rican</strain>
    </source>
</reference>
<evidence type="ECO:0000313" key="2">
    <source>
        <dbReference type="WBParaSite" id="Smp_324230.1"/>
    </source>
</evidence>